<proteinExistence type="predicted"/>
<dbReference type="PIRSF" id="PIRSF011560">
    <property type="entry name" value="ComK"/>
    <property type="match status" value="1"/>
</dbReference>
<sequence length="196" mass="22853">MQTNVSYLKEYEINRYTMAILPVMIGNDLFSRIIEVEDEFIVAMKPIEIVDRSCRYYGSSLKGRREGTKEMMGITHKAPIIIEASNKIYFFPTASPRIPRCAWLSHIYILDKNYAGHEKTNVIFTTKKSIQINVSLGSFESQLYRTAQLRTVMSNRMDLKDKKMNFIMTPPKQKEEILFHSLVEFDHSKIKAEKNK</sequence>
<evidence type="ECO:0000313" key="1">
    <source>
        <dbReference type="EMBL" id="MCH1626855.1"/>
    </source>
</evidence>
<name>A0AAW5E6J2_9BACI</name>
<comment type="caution">
    <text evidence="1">The sequence shown here is derived from an EMBL/GenBank/DDBJ whole genome shotgun (WGS) entry which is preliminary data.</text>
</comment>
<dbReference type="GO" id="GO:0030420">
    <property type="term" value="P:establishment of competence for transformation"/>
    <property type="evidence" value="ECO:0007669"/>
    <property type="project" value="InterPro"/>
</dbReference>
<organism evidence="1 2">
    <name type="scientific">Fredinandcohnia quinoae</name>
    <dbReference type="NCBI Taxonomy" id="2918902"/>
    <lineage>
        <taxon>Bacteria</taxon>
        <taxon>Bacillati</taxon>
        <taxon>Bacillota</taxon>
        <taxon>Bacilli</taxon>
        <taxon>Bacillales</taxon>
        <taxon>Bacillaceae</taxon>
        <taxon>Fredinandcohnia</taxon>
    </lineage>
</organism>
<accession>A0AAW5E6J2</accession>
<dbReference type="InterPro" id="IPR010461">
    <property type="entry name" value="ComK"/>
</dbReference>
<dbReference type="RefSeq" id="WP_240256770.1">
    <property type="nucleotide sequence ID" value="NZ_JAKTTI010000028.1"/>
</dbReference>
<gene>
    <name evidence="1" type="ORF">MJG50_16085</name>
</gene>
<evidence type="ECO:0000313" key="2">
    <source>
        <dbReference type="Proteomes" id="UP001431131"/>
    </source>
</evidence>
<dbReference type="EMBL" id="JAKTTI010000028">
    <property type="protein sequence ID" value="MCH1626855.1"/>
    <property type="molecule type" value="Genomic_DNA"/>
</dbReference>
<dbReference type="Pfam" id="PF06338">
    <property type="entry name" value="ComK"/>
    <property type="match status" value="1"/>
</dbReference>
<dbReference type="Proteomes" id="UP001431131">
    <property type="component" value="Unassembled WGS sequence"/>
</dbReference>
<keyword evidence="2" id="KW-1185">Reference proteome</keyword>
<dbReference type="AlphaFoldDB" id="A0AAW5E6J2"/>
<protein>
    <submittedName>
        <fullName evidence="1">Competence protein ComK</fullName>
    </submittedName>
</protein>
<reference evidence="1" key="1">
    <citation type="submission" date="2022-02" db="EMBL/GenBank/DDBJ databases">
        <title>Fredinandcohnia quinoae sp. nov. isolated from Chenopodium quinoa seeds.</title>
        <authorList>
            <person name="Saati-Santamaria Z."/>
            <person name="Flores-Felix J.D."/>
            <person name="Igual J.M."/>
            <person name="Velazquez E."/>
            <person name="Garcia-Fraile P."/>
            <person name="Martinez-Molina E."/>
        </authorList>
    </citation>
    <scope>NUCLEOTIDE SEQUENCE</scope>
    <source>
        <strain evidence="1">SECRCQ15</strain>
    </source>
</reference>